<dbReference type="Gene3D" id="3.80.10.10">
    <property type="entry name" value="Ribonuclease Inhibitor"/>
    <property type="match status" value="2"/>
</dbReference>
<dbReference type="FunFam" id="3.80.10.10:FF:000095">
    <property type="entry name" value="LRR receptor-like serine/threonine-protein kinase GSO1"/>
    <property type="match status" value="1"/>
</dbReference>
<evidence type="ECO:0000256" key="8">
    <source>
        <dbReference type="ARBA" id="ARBA00022989"/>
    </source>
</evidence>
<dbReference type="AlphaFoldDB" id="A0A1U8AUM5"/>
<keyword evidence="6" id="KW-0732">Signal</keyword>
<dbReference type="RefSeq" id="XP_010266618.1">
    <property type="nucleotide sequence ID" value="XM_010268316.1"/>
</dbReference>
<dbReference type="KEGG" id="nnu:104604085"/>
<protein>
    <submittedName>
        <fullName evidence="13">Receptor-like protein 12</fullName>
    </submittedName>
</protein>
<evidence type="ECO:0000313" key="12">
    <source>
        <dbReference type="Proteomes" id="UP000189703"/>
    </source>
</evidence>
<dbReference type="SMART" id="SM00365">
    <property type="entry name" value="LRR_SD22"/>
    <property type="match status" value="3"/>
</dbReference>
<evidence type="ECO:0000259" key="11">
    <source>
        <dbReference type="Pfam" id="PF23598"/>
    </source>
</evidence>
<feature type="domain" description="Disease resistance R13L4/SHOC-2-like LRR" evidence="11">
    <location>
        <begin position="9"/>
        <end position="189"/>
    </location>
</feature>
<gene>
    <name evidence="13" type="primary">LOC104604085</name>
</gene>
<name>A0A1U8AUM5_NELNU</name>
<reference evidence="13" key="1">
    <citation type="submission" date="2025-08" db="UniProtKB">
        <authorList>
            <consortium name="RefSeq"/>
        </authorList>
    </citation>
    <scope>IDENTIFICATION</scope>
</reference>
<keyword evidence="10" id="KW-0325">Glycoprotein</keyword>
<dbReference type="SUPFAM" id="SSF52058">
    <property type="entry name" value="L domain-like"/>
    <property type="match status" value="3"/>
</dbReference>
<dbReference type="Pfam" id="PF00560">
    <property type="entry name" value="LRR_1"/>
    <property type="match status" value="10"/>
</dbReference>
<dbReference type="Pfam" id="PF23598">
    <property type="entry name" value="LRR_14"/>
    <property type="match status" value="1"/>
</dbReference>
<dbReference type="OMA" id="THGGGCI"/>
<keyword evidence="9" id="KW-0472">Membrane</keyword>
<dbReference type="InterPro" id="IPR001611">
    <property type="entry name" value="Leu-rich_rpt"/>
</dbReference>
<dbReference type="FunFam" id="3.80.10.10:FF:000213">
    <property type="entry name" value="Tyrosine-sulfated glycopeptide receptor 1"/>
    <property type="match status" value="1"/>
</dbReference>
<dbReference type="OrthoDB" id="1060944at2759"/>
<evidence type="ECO:0000256" key="10">
    <source>
        <dbReference type="ARBA" id="ARBA00023180"/>
    </source>
</evidence>
<organism evidence="12 13">
    <name type="scientific">Nelumbo nucifera</name>
    <name type="common">Sacred lotus</name>
    <dbReference type="NCBI Taxonomy" id="4432"/>
    <lineage>
        <taxon>Eukaryota</taxon>
        <taxon>Viridiplantae</taxon>
        <taxon>Streptophyta</taxon>
        <taxon>Embryophyta</taxon>
        <taxon>Tracheophyta</taxon>
        <taxon>Spermatophyta</taxon>
        <taxon>Magnoliopsida</taxon>
        <taxon>Proteales</taxon>
        <taxon>Nelumbonaceae</taxon>
        <taxon>Nelumbo</taxon>
    </lineage>
</organism>
<keyword evidence="3" id="KW-1003">Cell membrane</keyword>
<evidence type="ECO:0000313" key="13">
    <source>
        <dbReference type="RefSeq" id="XP_010266618.1"/>
    </source>
</evidence>
<dbReference type="Proteomes" id="UP000189703">
    <property type="component" value="Unplaced"/>
</dbReference>
<evidence type="ECO:0000256" key="5">
    <source>
        <dbReference type="ARBA" id="ARBA00022692"/>
    </source>
</evidence>
<evidence type="ECO:0000256" key="1">
    <source>
        <dbReference type="ARBA" id="ARBA00004251"/>
    </source>
</evidence>
<keyword evidence="4" id="KW-0433">Leucine-rich repeat</keyword>
<dbReference type="GO" id="GO:0005886">
    <property type="term" value="C:plasma membrane"/>
    <property type="evidence" value="ECO:0007669"/>
    <property type="project" value="UniProtKB-SubCell"/>
</dbReference>
<dbReference type="eggNOG" id="KOG0619">
    <property type="taxonomic scope" value="Eukaryota"/>
</dbReference>
<dbReference type="PROSITE" id="PS51450">
    <property type="entry name" value="LRR"/>
    <property type="match status" value="2"/>
</dbReference>
<dbReference type="PANTHER" id="PTHR48063">
    <property type="entry name" value="LRR RECEPTOR-LIKE KINASE"/>
    <property type="match status" value="1"/>
</dbReference>
<keyword evidence="5" id="KW-0812">Transmembrane</keyword>
<dbReference type="SMART" id="SM00369">
    <property type="entry name" value="LRR_TYP"/>
    <property type="match status" value="5"/>
</dbReference>
<sequence length="700" mass="77611">MPPRAQETLCQLQSLVLAGNRIGCEVDKLVDILVRCKRIKMLDLRSNQFNGSLPASIGNLSSLENLDLSENQLAGSLPASIGNLSCLQKLDLSYNQMNEAIPVNVGQLSHLVYFRLSDNSWEGVLSEHHFTNLTRLEALYISSSSGKSLVFNVTHDWVPPFSLEYLLMSDLQLGPRFPSWLHSQNQLFSISLTNVGISDEIPTWFWELLSKSVALLDLSYNKLTGKVPNSLSLDLGVSVVLSFNRLEGPLPLWRFRPTPLATLALRNNLFSGPIPPNIGHISSCLTILDLSWNNLSGSIPPSITKTKPLNFLILSNNHLSGELPWDWKDLEELLVVDLANNRLTGTIPSSFSSLASLERLILSNNSFIGELPSLKNCTSLISLDLGENRLSGNLLTLIGEISAPLMFLRLRSNSFLGDIPKQLCHFSYLHFLDLAHNNLSGHIPMCFGNLSAFIGLSSPKTKKINMEYDQHMMIIAKGREDEYIDDGGILCYVRSIDLSSNNLSGKIPDGITNLSGLGTLNLSMNQLTGNIPDEIGNLKWLETLDLSRNQLSGQIPQSLSSISSLNHLDLSYNNLSGRIPSGNQLQTLNDSSIYADNPNLCGLPLSRKCEDDDKSSEGPTSFVNDANGDNDSSDSEMQWFYISILPGFVVGFWGVCGTLLLKKTWRHAYFNLLDDMKDWVFLVIASSVIRLKRKLKFERV</sequence>
<evidence type="ECO:0000256" key="3">
    <source>
        <dbReference type="ARBA" id="ARBA00022475"/>
    </source>
</evidence>
<dbReference type="InterPro" id="IPR032675">
    <property type="entry name" value="LRR_dom_sf"/>
</dbReference>
<comment type="similarity">
    <text evidence="2">Belongs to the RLP family.</text>
</comment>
<dbReference type="STRING" id="4432.A0A1U8AUM5"/>
<evidence type="ECO:0000256" key="9">
    <source>
        <dbReference type="ARBA" id="ARBA00023136"/>
    </source>
</evidence>
<dbReference type="InterPro" id="IPR055414">
    <property type="entry name" value="LRR_R13L4/SHOC2-like"/>
</dbReference>
<proteinExistence type="inferred from homology"/>
<keyword evidence="7" id="KW-0677">Repeat</keyword>
<dbReference type="PRINTS" id="PR00019">
    <property type="entry name" value="LEURICHRPT"/>
</dbReference>
<keyword evidence="12" id="KW-1185">Reference proteome</keyword>
<keyword evidence="8" id="KW-1133">Transmembrane helix</keyword>
<evidence type="ECO:0000256" key="7">
    <source>
        <dbReference type="ARBA" id="ARBA00022737"/>
    </source>
</evidence>
<evidence type="ECO:0000256" key="4">
    <source>
        <dbReference type="ARBA" id="ARBA00022614"/>
    </source>
</evidence>
<dbReference type="GeneID" id="104604085"/>
<dbReference type="FunCoup" id="A0A1U8AUM5">
    <property type="interactions" value="726"/>
</dbReference>
<dbReference type="PANTHER" id="PTHR48063:SF90">
    <property type="entry name" value="OS11G0565920 PROTEIN"/>
    <property type="match status" value="1"/>
</dbReference>
<evidence type="ECO:0000256" key="6">
    <source>
        <dbReference type="ARBA" id="ARBA00022729"/>
    </source>
</evidence>
<dbReference type="FunFam" id="3.80.10.10:FF:000356">
    <property type="entry name" value="LRR receptor-like serine/threonine-protein kinase"/>
    <property type="match status" value="1"/>
</dbReference>
<accession>A0A1U8AUM5</accession>
<dbReference type="InterPro" id="IPR003591">
    <property type="entry name" value="Leu-rich_rpt_typical-subtyp"/>
</dbReference>
<dbReference type="InterPro" id="IPR046956">
    <property type="entry name" value="RLP23-like"/>
</dbReference>
<evidence type="ECO:0000256" key="2">
    <source>
        <dbReference type="ARBA" id="ARBA00009592"/>
    </source>
</evidence>
<comment type="subcellular location">
    <subcellularLocation>
        <location evidence="1">Cell membrane</location>
        <topology evidence="1">Single-pass type I membrane protein</topology>
    </subcellularLocation>
</comment>